<dbReference type="InterPro" id="IPR003995">
    <property type="entry name" value="RTX_toxin_determinant-A"/>
</dbReference>
<dbReference type="InterPro" id="IPR018511">
    <property type="entry name" value="Hemolysin-typ_Ca-bd_CS"/>
</dbReference>
<keyword evidence="4" id="KW-0800">Toxin</keyword>
<dbReference type="NCBIfam" id="TIGR01965">
    <property type="entry name" value="VCBS_repeat"/>
    <property type="match status" value="2"/>
</dbReference>
<dbReference type="InterPro" id="IPR001343">
    <property type="entry name" value="Hemolysn_Ca-bd"/>
</dbReference>
<evidence type="ECO:0000256" key="3">
    <source>
        <dbReference type="ARBA" id="ARBA00022525"/>
    </source>
</evidence>
<evidence type="ECO:0000256" key="5">
    <source>
        <dbReference type="ARBA" id="ARBA00022737"/>
    </source>
</evidence>
<gene>
    <name evidence="8" type="ORF">RFM51_18655</name>
</gene>
<proteinExistence type="predicted"/>
<dbReference type="Pfam" id="PF00353">
    <property type="entry name" value="HemolysinCabind"/>
    <property type="match status" value="2"/>
</dbReference>
<dbReference type="InterPro" id="IPR010221">
    <property type="entry name" value="VCBS_dom"/>
</dbReference>
<reference evidence="8 9" key="1">
    <citation type="submission" date="2023-08" db="EMBL/GenBank/DDBJ databases">
        <title>Implementing the SeqCode for naming new Mesorhizobium species isolated from Vachellia karroo root nodules.</title>
        <authorList>
            <person name="Van Lill M."/>
        </authorList>
    </citation>
    <scope>NUCLEOTIDE SEQUENCE [LARGE SCALE GENOMIC DNA]</scope>
    <source>
        <strain evidence="8 9">VK3E</strain>
    </source>
</reference>
<dbReference type="RefSeq" id="WP_320215581.1">
    <property type="nucleotide sequence ID" value="NZ_JAVIIS010000027.1"/>
</dbReference>
<keyword evidence="5" id="KW-0677">Repeat</keyword>
<evidence type="ECO:0000256" key="4">
    <source>
        <dbReference type="ARBA" id="ARBA00022656"/>
    </source>
</evidence>
<name>A0ABU4WZW8_9HYPH</name>
<keyword evidence="9" id="KW-1185">Reference proteome</keyword>
<evidence type="ECO:0000313" key="8">
    <source>
        <dbReference type="EMBL" id="MDX8441615.1"/>
    </source>
</evidence>
<organism evidence="8 9">
    <name type="scientific">Mesorhizobium australafricanum</name>
    <dbReference type="NCBI Taxonomy" id="3072311"/>
    <lineage>
        <taxon>Bacteria</taxon>
        <taxon>Pseudomonadati</taxon>
        <taxon>Pseudomonadota</taxon>
        <taxon>Alphaproteobacteria</taxon>
        <taxon>Hyphomicrobiales</taxon>
        <taxon>Phyllobacteriaceae</taxon>
        <taxon>Mesorhizobium</taxon>
    </lineage>
</organism>
<protein>
    <submittedName>
        <fullName evidence="8">Ig-like domain-containing protein</fullName>
    </submittedName>
</protein>
<evidence type="ECO:0000256" key="7">
    <source>
        <dbReference type="ARBA" id="ARBA00023136"/>
    </source>
</evidence>
<dbReference type="EMBL" id="JAVIIS010000027">
    <property type="protein sequence ID" value="MDX8441615.1"/>
    <property type="molecule type" value="Genomic_DNA"/>
</dbReference>
<keyword evidence="6" id="KW-0843">Virulence</keyword>
<evidence type="ECO:0000313" key="9">
    <source>
        <dbReference type="Proteomes" id="UP001272097"/>
    </source>
</evidence>
<dbReference type="Proteomes" id="UP001272097">
    <property type="component" value="Unassembled WGS sequence"/>
</dbReference>
<sequence length="775" mass="77746">AYGTLTLNANGSYSYHSFANQVPAGGATDTFVYTIKDGDGDTSTTTLTINLTDSGLAATNDDAKVNEAALPTGSNPSSTAETVTGTLADNVSGGVGTLTFALVGSGTGSHGTLTLNPDGTYSYTLTSPVHGPATQGTDVVNNVETFTYQATDANGNTVTNTITIDVTDDVPHAIAPDTAVLLNTAGTAFTGKLDFDGNVDNNYGADGGDTRFAASLNGTDSGFTSGGRHILYSVSQDGHTLTGFLDANGDSTYTVGTDAAVFTVALNLDHSFASANDTYTVNLIGTVDGGAQTIDFSNGSAYNFVGGNGPWVGYIDKSSADHDLLVTPLSVNGGTVSSGGTVNGTANALGVSGGASVGSGEGVRLDYVTGLAGSPGSSGDYGTQARQNETYTGHYDVNGATVSFGLNGSNSTSVELSAYVDSGSDSNPANGSVTANIGTPDSVSAVAIQYNNANTVFSYAGHALNTFYVVSVGGHNFTVEFVNTSGTIHAVVGGIVDGTTLGLYGATNYSALQVDYYATNHISTNGTSVTGTPASDTFQITGFGATSITPGQPVDMHLPVNLVDGDGDVANGTIGVYLMPSSPTTADHSADSSIASHAYTATSSQPDVIGSNYDDSISAAGLSGNHILYGGLGNDTLVGGTGTDTLIGGDGNDTLVAGTGNNTMIGGAGADTFVINAATWTSHGSIHDLIADYHPGEGDTVDLSKVLDAVFGGSQTLADTSSSVSATNDGTNVHINVTHGGSTVEVATLTANTGISHTINIVYDDAHHATTVNVP</sequence>
<keyword evidence="3" id="KW-0964">Secreted</keyword>
<evidence type="ECO:0000256" key="2">
    <source>
        <dbReference type="ARBA" id="ARBA00004613"/>
    </source>
</evidence>
<dbReference type="PANTHER" id="PTHR38340">
    <property type="entry name" value="S-LAYER PROTEIN"/>
    <property type="match status" value="1"/>
</dbReference>
<dbReference type="SUPFAM" id="SSF51120">
    <property type="entry name" value="beta-Roll"/>
    <property type="match status" value="1"/>
</dbReference>
<dbReference type="PRINTS" id="PR01488">
    <property type="entry name" value="RTXTOXINA"/>
</dbReference>
<dbReference type="PANTHER" id="PTHR38340:SF1">
    <property type="entry name" value="S-LAYER PROTEIN"/>
    <property type="match status" value="1"/>
</dbReference>
<dbReference type="InterPro" id="IPR011049">
    <property type="entry name" value="Serralysin-like_metalloprot_C"/>
</dbReference>
<dbReference type="InterPro" id="IPR050557">
    <property type="entry name" value="RTX_toxin/Mannuronan_C5-epim"/>
</dbReference>
<dbReference type="Gene3D" id="2.150.10.10">
    <property type="entry name" value="Serralysin-like metalloprotease, C-terminal"/>
    <property type="match status" value="1"/>
</dbReference>
<accession>A0ABU4WZW8</accession>
<dbReference type="PROSITE" id="PS00330">
    <property type="entry name" value="HEMOLYSIN_CALCIUM"/>
    <property type="match status" value="1"/>
</dbReference>
<dbReference type="PRINTS" id="PR00313">
    <property type="entry name" value="CABNDNGRPT"/>
</dbReference>
<dbReference type="InterPro" id="IPR019960">
    <property type="entry name" value="T1SS_VCA0849"/>
</dbReference>
<dbReference type="NCBIfam" id="TIGR03661">
    <property type="entry name" value="T1SS_VCA0849"/>
    <property type="match status" value="1"/>
</dbReference>
<comment type="caution">
    <text evidence="8">The sequence shown here is derived from an EMBL/GenBank/DDBJ whole genome shotgun (WGS) entry which is preliminary data.</text>
</comment>
<evidence type="ECO:0000256" key="6">
    <source>
        <dbReference type="ARBA" id="ARBA00023026"/>
    </source>
</evidence>
<comment type="subcellular location">
    <subcellularLocation>
        <location evidence="1">Membrane</location>
    </subcellularLocation>
    <subcellularLocation>
        <location evidence="2">Secreted</location>
    </subcellularLocation>
</comment>
<evidence type="ECO:0000256" key="1">
    <source>
        <dbReference type="ARBA" id="ARBA00004370"/>
    </source>
</evidence>
<feature type="non-terminal residue" evidence="8">
    <location>
        <position position="1"/>
    </location>
</feature>
<keyword evidence="7" id="KW-0472">Membrane</keyword>
<dbReference type="Pfam" id="PF17963">
    <property type="entry name" value="Big_9"/>
    <property type="match status" value="2"/>
</dbReference>